<evidence type="ECO:0000259" key="2">
    <source>
        <dbReference type="Pfam" id="PF00462"/>
    </source>
</evidence>
<evidence type="ECO:0000256" key="1">
    <source>
        <dbReference type="SAM" id="Phobius"/>
    </source>
</evidence>
<reference evidence="3" key="1">
    <citation type="submission" date="2015-07" db="EMBL/GenBank/DDBJ databases">
        <title>Elucidating the P. pachyrhizi secretome and potential effectors.</title>
        <authorList>
            <person name="de Carvalho M.C.C.G."/>
            <person name="Nascimento L.C."/>
            <person name="Darben L.M."/>
            <person name="Polizel-Podanosqui A.M."/>
            <person name="Lopes-Caitar V.S."/>
            <person name="Rocha C.S."/>
            <person name="Qi M."/>
            <person name="Carazolle M."/>
            <person name="Kuwahara M.K."/>
            <person name="Pereira G.A.G."/>
            <person name="Abdelnoor R.V."/>
            <person name="Whitham S.A."/>
            <person name="Marcelino-Guimaraes F.C."/>
        </authorList>
    </citation>
    <scope>NUCLEOTIDE SEQUENCE</scope>
</reference>
<evidence type="ECO:0000313" key="3">
    <source>
        <dbReference type="EMBL" id="ALL40675.1"/>
    </source>
</evidence>
<keyword evidence="1" id="KW-0812">Transmembrane</keyword>
<keyword evidence="1" id="KW-1133">Transmembrane helix</keyword>
<proteinExistence type="evidence at transcript level"/>
<dbReference type="GO" id="GO:0015038">
    <property type="term" value="F:glutathione disulfide oxidoreductase activity"/>
    <property type="evidence" value="ECO:0007669"/>
    <property type="project" value="TreeGrafter"/>
</dbReference>
<dbReference type="PRINTS" id="PR00160">
    <property type="entry name" value="GLUTAREDOXIN"/>
</dbReference>
<dbReference type="Gene3D" id="3.40.30.10">
    <property type="entry name" value="Glutaredoxin"/>
    <property type="match status" value="1"/>
</dbReference>
<dbReference type="PANTHER" id="PTHR45694">
    <property type="entry name" value="GLUTAREDOXIN 2"/>
    <property type="match status" value="1"/>
</dbReference>
<dbReference type="SUPFAM" id="SSF52833">
    <property type="entry name" value="Thioredoxin-like"/>
    <property type="match status" value="1"/>
</dbReference>
<dbReference type="InterPro" id="IPR014025">
    <property type="entry name" value="Glutaredoxin_subgr"/>
</dbReference>
<feature type="transmembrane region" description="Helical" evidence="1">
    <location>
        <begin position="125"/>
        <end position="142"/>
    </location>
</feature>
<dbReference type="InterPro" id="IPR002109">
    <property type="entry name" value="Glutaredoxin"/>
</dbReference>
<dbReference type="PANTHER" id="PTHR45694:SF26">
    <property type="entry name" value="GRX1P"/>
    <property type="match status" value="1"/>
</dbReference>
<dbReference type="InterPro" id="IPR036249">
    <property type="entry name" value="Thioredoxin-like_sf"/>
</dbReference>
<dbReference type="GO" id="GO:0005737">
    <property type="term" value="C:cytoplasm"/>
    <property type="evidence" value="ECO:0007669"/>
    <property type="project" value="TreeGrafter"/>
</dbReference>
<dbReference type="AlphaFoldDB" id="A0A0S1MIH6"/>
<accession>A0A0S1MIH6</accession>
<dbReference type="PROSITE" id="PS51354">
    <property type="entry name" value="GLUTAREDOXIN_2"/>
    <property type="match status" value="1"/>
</dbReference>
<name>A0A0S1MIH6_PHAPC</name>
<feature type="domain" description="Glutaredoxin" evidence="2">
    <location>
        <begin position="16"/>
        <end position="82"/>
    </location>
</feature>
<protein>
    <recommendedName>
        <fullName evidence="2">Glutaredoxin domain-containing protein</fullName>
    </recommendedName>
</protein>
<sequence length="157" mass="18084">MKVKENVEKEIKKNHILIYSKSYCPHSLRAKKLLESIHRKISEPKVFELNLMGSEGEDIQAYLLERTKQRTVPNIFIAQAHIGGADDLVNLHNAGALEPMIVSRSRIYSKINKFKKIQENTDSSFLIFLLIVIVSAIGYTIFRRSKSQQQLNLKEKM</sequence>
<keyword evidence="1" id="KW-0472">Membrane</keyword>
<organism evidence="3">
    <name type="scientific">Phakopsora pachyrhizi</name>
    <name type="common">Asian soybean rust disease fungus</name>
    <dbReference type="NCBI Taxonomy" id="170000"/>
    <lineage>
        <taxon>Eukaryota</taxon>
        <taxon>Fungi</taxon>
        <taxon>Dikarya</taxon>
        <taxon>Basidiomycota</taxon>
        <taxon>Pucciniomycotina</taxon>
        <taxon>Pucciniomycetes</taxon>
        <taxon>Pucciniales</taxon>
        <taxon>Phakopsoraceae</taxon>
        <taxon>Phakopsora</taxon>
    </lineage>
</organism>
<dbReference type="Pfam" id="PF00462">
    <property type="entry name" value="Glutaredoxin"/>
    <property type="match status" value="1"/>
</dbReference>
<dbReference type="GO" id="GO:0034599">
    <property type="term" value="P:cellular response to oxidative stress"/>
    <property type="evidence" value="ECO:0007669"/>
    <property type="project" value="TreeGrafter"/>
</dbReference>
<dbReference type="EMBL" id="KT246584">
    <property type="protein sequence ID" value="ALL40675.1"/>
    <property type="molecule type" value="mRNA"/>
</dbReference>
<dbReference type="CDD" id="cd03419">
    <property type="entry name" value="GRX_GRXh_1_2_like"/>
    <property type="match status" value="1"/>
</dbReference>